<keyword evidence="3" id="KW-0813">Transport</keyword>
<dbReference type="Pfam" id="PF06433">
    <property type="entry name" value="Me-amine-dh_H"/>
    <property type="match status" value="1"/>
</dbReference>
<dbReference type="InterPro" id="IPR015943">
    <property type="entry name" value="WD40/YVTN_repeat-like_dom_sf"/>
</dbReference>
<sequence>MMTSLAKNVLLLSLVVATVCVVTLVPGSCRAEQSQGDANSQQQPVANPNLPPLPLEPLGRVVTLPRNLPNTWMYVDEGSFFSMFGGKVILMDVTETKHAKRIKGIVDKNLLGNFLPAKERDEFYIVESFHERGSRGKKTDYLVIYDSTRLSPIKELVLPKTRLTSLPRRHAIAISPDEKLLYVANFTPAASFTVVDLDTREIVSTIETPGCVLTYPTGRRSVTSICNNGGLMTSVLTDDGDKKEQVLIPPFFDTDDTPIFERPAIVDGIAYFPGFKGEMHELDLRGDVASYKGEWSLLNEQEQQTSMRPGGLALMDVDDAGRLYIIMNPEGFDGSQTHGGSQVWVVDPKTRTRIKTIEAPNWAISIAVTRGKEPKLVVTNGELNLDVIDVATGKLEQTLADFGNQTPLVVFKAY</sequence>
<dbReference type="EMBL" id="JAKIKT010000002">
    <property type="protein sequence ID" value="MCL2913269.1"/>
    <property type="molecule type" value="Genomic_DNA"/>
</dbReference>
<keyword evidence="10" id="KW-1185">Reference proteome</keyword>
<dbReference type="PANTHER" id="PTHR47197">
    <property type="entry name" value="PROTEIN NIRF"/>
    <property type="match status" value="1"/>
</dbReference>
<dbReference type="PANTHER" id="PTHR47197:SF3">
    <property type="entry name" value="DIHYDRO-HEME D1 DEHYDROGENASE"/>
    <property type="match status" value="1"/>
</dbReference>
<evidence type="ECO:0000313" key="10">
    <source>
        <dbReference type="Proteomes" id="UP001202831"/>
    </source>
</evidence>
<evidence type="ECO:0000313" key="9">
    <source>
        <dbReference type="EMBL" id="MCL2913269.1"/>
    </source>
</evidence>
<evidence type="ECO:0000256" key="3">
    <source>
        <dbReference type="ARBA" id="ARBA00022448"/>
    </source>
</evidence>
<reference evidence="9 10" key="1">
    <citation type="submission" date="2022-01" db="EMBL/GenBank/DDBJ databases">
        <title>Whole genome-based taxonomy of the Shewanellaceae.</title>
        <authorList>
            <person name="Martin-Rodriguez A.J."/>
        </authorList>
    </citation>
    <scope>NUCLEOTIDE SEQUENCE [LARGE SCALE GENOMIC DNA]</scope>
    <source>
        <strain evidence="9 10">DSM 21332</strain>
    </source>
</reference>
<evidence type="ECO:0000256" key="4">
    <source>
        <dbReference type="ARBA" id="ARBA00022729"/>
    </source>
</evidence>
<dbReference type="RefSeq" id="WP_249248080.1">
    <property type="nucleotide sequence ID" value="NZ_JAKIKT010000002.1"/>
</dbReference>
<organism evidence="9 10">
    <name type="scientific">Shewanella corallii</name>
    <dbReference type="NCBI Taxonomy" id="560080"/>
    <lineage>
        <taxon>Bacteria</taxon>
        <taxon>Pseudomonadati</taxon>
        <taxon>Pseudomonadota</taxon>
        <taxon>Gammaproteobacteria</taxon>
        <taxon>Alteromonadales</taxon>
        <taxon>Shewanellaceae</taxon>
        <taxon>Shewanella</taxon>
    </lineage>
</organism>
<dbReference type="SUPFAM" id="SSF50969">
    <property type="entry name" value="YVTN repeat-like/Quinoprotein amine dehydrogenase"/>
    <property type="match status" value="1"/>
</dbReference>
<evidence type="ECO:0000256" key="6">
    <source>
        <dbReference type="ARBA" id="ARBA00022982"/>
    </source>
</evidence>
<keyword evidence="4" id="KW-0732">Signal</keyword>
<keyword evidence="5" id="KW-0574">Periplasm</keyword>
<keyword evidence="6" id="KW-0249">Electron transport</keyword>
<feature type="compositionally biased region" description="Polar residues" evidence="8">
    <location>
        <begin position="32"/>
        <end position="46"/>
    </location>
</feature>
<keyword evidence="7" id="KW-0560">Oxidoreductase</keyword>
<protein>
    <submittedName>
        <fullName evidence="9">Methylamine dehydrogenase</fullName>
    </submittedName>
</protein>
<dbReference type="InterPro" id="IPR011044">
    <property type="entry name" value="Quino_amine_DH_bsu"/>
</dbReference>
<name>A0ABT0N4A7_9GAMM</name>
<evidence type="ECO:0000256" key="1">
    <source>
        <dbReference type="ARBA" id="ARBA00004418"/>
    </source>
</evidence>
<evidence type="ECO:0000256" key="7">
    <source>
        <dbReference type="ARBA" id="ARBA00023002"/>
    </source>
</evidence>
<comment type="caution">
    <text evidence="9">The sequence shown here is derived from an EMBL/GenBank/DDBJ whole genome shotgun (WGS) entry which is preliminary data.</text>
</comment>
<dbReference type="InterPro" id="IPR009451">
    <property type="entry name" value="Metamine_DH_Hvc"/>
</dbReference>
<comment type="similarity">
    <text evidence="2">Belongs to the aromatic amine dehydrogenase heavy chain family.</text>
</comment>
<evidence type="ECO:0000256" key="5">
    <source>
        <dbReference type="ARBA" id="ARBA00022764"/>
    </source>
</evidence>
<dbReference type="InterPro" id="IPR051200">
    <property type="entry name" value="Host-pathogen_enzymatic-act"/>
</dbReference>
<dbReference type="Gene3D" id="2.130.10.10">
    <property type="entry name" value="YVTN repeat-like/Quinoprotein amine dehydrogenase"/>
    <property type="match status" value="1"/>
</dbReference>
<evidence type="ECO:0000256" key="2">
    <source>
        <dbReference type="ARBA" id="ARBA00010548"/>
    </source>
</evidence>
<accession>A0ABT0N4A7</accession>
<feature type="region of interest" description="Disordered" evidence="8">
    <location>
        <begin position="32"/>
        <end position="52"/>
    </location>
</feature>
<dbReference type="Proteomes" id="UP001202831">
    <property type="component" value="Unassembled WGS sequence"/>
</dbReference>
<evidence type="ECO:0000256" key="8">
    <source>
        <dbReference type="SAM" id="MobiDB-lite"/>
    </source>
</evidence>
<proteinExistence type="inferred from homology"/>
<gene>
    <name evidence="9" type="ORF">L2725_05645</name>
</gene>
<comment type="subcellular location">
    <subcellularLocation>
        <location evidence="1">Periplasm</location>
    </subcellularLocation>
</comment>